<feature type="transmembrane region" description="Helical" evidence="6">
    <location>
        <begin position="89"/>
        <end position="109"/>
    </location>
</feature>
<evidence type="ECO:0000256" key="5">
    <source>
        <dbReference type="ARBA" id="ARBA00038347"/>
    </source>
</evidence>
<sequence length="498" mass="53137">MDETQPLLPPSEAVLAAQHEHDSDPSIVAFDPKGDDENPLDWPVAYKWGIVGLLAFVAFTVTFTCISVVPVASHIVADLSGRPSKSASVLLVTIWELGEAAGPLLIAPLSEIYGRYPVFNAANLLFIVGVALAALSQSTGLLIFARFLTGMAVASNVLNPAIVGDIFPTESRGSAMSLMMLAPLIGGAVGPAIAGAIAQSTGWRQIMWMSIILATVCEVCFLTLFRETYQVAILRRRAARLREERQDETLKTAFDGKGGKGAESVIWTAIARPARVFSSSFVLQILSLYGAVIFSFFYVMSTTLPEILQNEYHMPPALIGSSFLSFSVGSMIGVIVCNTAIDRISTHLQHHGAHADGTPQPENRLPLVILGAFALPLTVTLYGWAASAHWPVSVLILSVALMGFAVTLAIVPVTAYVVDAFGLYAASALTAVLIARCLMSTVLPLATAPLTARLGYGFGFMVLAAVCLVIAPIPVVVMRYGRRWRQASEYTKDGGVAK</sequence>
<feature type="transmembrane region" description="Helical" evidence="6">
    <location>
        <begin position="423"/>
        <end position="446"/>
    </location>
</feature>
<feature type="transmembrane region" description="Helical" evidence="6">
    <location>
        <begin position="121"/>
        <end position="145"/>
    </location>
</feature>
<protein>
    <recommendedName>
        <fullName evidence="7">Major facilitator superfamily (MFS) profile domain-containing protein</fullName>
    </recommendedName>
</protein>
<evidence type="ECO:0000259" key="7">
    <source>
        <dbReference type="PROSITE" id="PS50850"/>
    </source>
</evidence>
<dbReference type="InterPro" id="IPR011701">
    <property type="entry name" value="MFS"/>
</dbReference>
<evidence type="ECO:0000313" key="9">
    <source>
        <dbReference type="Proteomes" id="UP001324427"/>
    </source>
</evidence>
<keyword evidence="9" id="KW-1185">Reference proteome</keyword>
<reference evidence="8 9" key="1">
    <citation type="submission" date="2021-11" db="EMBL/GenBank/DDBJ databases">
        <title>Black yeast isolated from Biological Soil Crust.</title>
        <authorList>
            <person name="Kurbessoian T."/>
        </authorList>
    </citation>
    <scope>NUCLEOTIDE SEQUENCE [LARGE SCALE GENOMIC DNA]</scope>
    <source>
        <strain evidence="8 9">CCFEE 5522</strain>
    </source>
</reference>
<feature type="transmembrane region" description="Helical" evidence="6">
    <location>
        <begin position="48"/>
        <end position="77"/>
    </location>
</feature>
<dbReference type="GO" id="GO:0016020">
    <property type="term" value="C:membrane"/>
    <property type="evidence" value="ECO:0007669"/>
    <property type="project" value="UniProtKB-SubCell"/>
</dbReference>
<dbReference type="SUPFAM" id="SSF103473">
    <property type="entry name" value="MFS general substrate transporter"/>
    <property type="match status" value="1"/>
</dbReference>
<feature type="transmembrane region" description="Helical" evidence="6">
    <location>
        <begin position="458"/>
        <end position="477"/>
    </location>
</feature>
<evidence type="ECO:0000256" key="3">
    <source>
        <dbReference type="ARBA" id="ARBA00022989"/>
    </source>
</evidence>
<evidence type="ECO:0000256" key="4">
    <source>
        <dbReference type="ARBA" id="ARBA00023136"/>
    </source>
</evidence>
<comment type="similarity">
    <text evidence="5">Belongs to the major facilitator superfamily. CAR1 family.</text>
</comment>
<feature type="transmembrane region" description="Helical" evidence="6">
    <location>
        <begin position="390"/>
        <end position="411"/>
    </location>
</feature>
<comment type="subcellular location">
    <subcellularLocation>
        <location evidence="1">Membrane</location>
        <topology evidence="1">Multi-pass membrane protein</topology>
    </subcellularLocation>
</comment>
<keyword evidence="2 6" id="KW-0812">Transmembrane</keyword>
<feature type="transmembrane region" description="Helical" evidence="6">
    <location>
        <begin position="365"/>
        <end position="384"/>
    </location>
</feature>
<feature type="transmembrane region" description="Helical" evidence="6">
    <location>
        <begin position="178"/>
        <end position="200"/>
    </location>
</feature>
<proteinExistence type="inferred from homology"/>
<dbReference type="PANTHER" id="PTHR23502:SF163">
    <property type="entry name" value="MAJOR FACILITATOR SUPERFAMILY (MFS) PROFILE DOMAIN-CONTAINING PROTEIN"/>
    <property type="match status" value="1"/>
</dbReference>
<accession>A0AAV9J8L7</accession>
<feature type="transmembrane region" description="Helical" evidence="6">
    <location>
        <begin position="206"/>
        <end position="225"/>
    </location>
</feature>
<comment type="caution">
    <text evidence="8">The sequence shown here is derived from an EMBL/GenBank/DDBJ whole genome shotgun (WGS) entry which is preliminary data.</text>
</comment>
<keyword evidence="3 6" id="KW-1133">Transmembrane helix</keyword>
<evidence type="ECO:0000256" key="1">
    <source>
        <dbReference type="ARBA" id="ARBA00004141"/>
    </source>
</evidence>
<dbReference type="PROSITE" id="PS50850">
    <property type="entry name" value="MFS"/>
    <property type="match status" value="1"/>
</dbReference>
<dbReference type="InterPro" id="IPR020846">
    <property type="entry name" value="MFS_dom"/>
</dbReference>
<dbReference type="PANTHER" id="PTHR23502">
    <property type="entry name" value="MAJOR FACILITATOR SUPERFAMILY"/>
    <property type="match status" value="1"/>
</dbReference>
<dbReference type="Proteomes" id="UP001324427">
    <property type="component" value="Unassembled WGS sequence"/>
</dbReference>
<dbReference type="GO" id="GO:0022857">
    <property type="term" value="F:transmembrane transporter activity"/>
    <property type="evidence" value="ECO:0007669"/>
    <property type="project" value="InterPro"/>
</dbReference>
<name>A0AAV9J8L7_9PEZI</name>
<feature type="transmembrane region" description="Helical" evidence="6">
    <location>
        <begin position="319"/>
        <end position="341"/>
    </location>
</feature>
<organism evidence="8 9">
    <name type="scientific">Oleoguttula mirabilis</name>
    <dbReference type="NCBI Taxonomy" id="1507867"/>
    <lineage>
        <taxon>Eukaryota</taxon>
        <taxon>Fungi</taxon>
        <taxon>Dikarya</taxon>
        <taxon>Ascomycota</taxon>
        <taxon>Pezizomycotina</taxon>
        <taxon>Dothideomycetes</taxon>
        <taxon>Dothideomycetidae</taxon>
        <taxon>Mycosphaerellales</taxon>
        <taxon>Teratosphaeriaceae</taxon>
        <taxon>Oleoguttula</taxon>
    </lineage>
</organism>
<dbReference type="Pfam" id="PF07690">
    <property type="entry name" value="MFS_1"/>
    <property type="match status" value="1"/>
</dbReference>
<evidence type="ECO:0000256" key="6">
    <source>
        <dbReference type="SAM" id="Phobius"/>
    </source>
</evidence>
<feature type="domain" description="Major facilitator superfamily (MFS) profile" evidence="7">
    <location>
        <begin position="50"/>
        <end position="482"/>
    </location>
</feature>
<feature type="transmembrane region" description="Helical" evidence="6">
    <location>
        <begin position="281"/>
        <end position="299"/>
    </location>
</feature>
<keyword evidence="4 6" id="KW-0472">Membrane</keyword>
<dbReference type="FunFam" id="1.20.1250.20:FF:000509">
    <property type="entry name" value="MFS general substrate transporter"/>
    <property type="match status" value="1"/>
</dbReference>
<evidence type="ECO:0000313" key="8">
    <source>
        <dbReference type="EMBL" id="KAK4541442.1"/>
    </source>
</evidence>
<dbReference type="AlphaFoldDB" id="A0AAV9J8L7"/>
<evidence type="ECO:0000256" key="2">
    <source>
        <dbReference type="ARBA" id="ARBA00022692"/>
    </source>
</evidence>
<dbReference type="EMBL" id="JAVFHQ010000053">
    <property type="protein sequence ID" value="KAK4541442.1"/>
    <property type="molecule type" value="Genomic_DNA"/>
</dbReference>
<dbReference type="InterPro" id="IPR036259">
    <property type="entry name" value="MFS_trans_sf"/>
</dbReference>
<gene>
    <name evidence="8" type="ORF">LTR36_008043</name>
</gene>
<dbReference type="Gene3D" id="1.20.1250.20">
    <property type="entry name" value="MFS general substrate transporter like domains"/>
    <property type="match status" value="1"/>
</dbReference>